<dbReference type="InterPro" id="IPR007065">
    <property type="entry name" value="HPP"/>
</dbReference>
<name>A0A381VE55_9ZZZZ</name>
<feature type="transmembrane region" description="Helical" evidence="1">
    <location>
        <begin position="90"/>
        <end position="110"/>
    </location>
</feature>
<evidence type="ECO:0000256" key="1">
    <source>
        <dbReference type="SAM" id="Phobius"/>
    </source>
</evidence>
<evidence type="ECO:0000259" key="2">
    <source>
        <dbReference type="Pfam" id="PF04982"/>
    </source>
</evidence>
<dbReference type="EMBL" id="UINC01008592">
    <property type="protein sequence ID" value="SVA38645.1"/>
    <property type="molecule type" value="Genomic_DNA"/>
</dbReference>
<accession>A0A381VE55</accession>
<feature type="transmembrane region" description="Helical" evidence="1">
    <location>
        <begin position="64"/>
        <end position="84"/>
    </location>
</feature>
<feature type="transmembrane region" description="Helical" evidence="1">
    <location>
        <begin position="131"/>
        <end position="149"/>
    </location>
</feature>
<keyword evidence="1" id="KW-0812">Transmembrane</keyword>
<feature type="transmembrane region" description="Helical" evidence="1">
    <location>
        <begin position="20"/>
        <end position="52"/>
    </location>
</feature>
<keyword evidence="1" id="KW-1133">Transmembrane helix</keyword>
<feature type="domain" description="HPP transmembrane region" evidence="2">
    <location>
        <begin position="11"/>
        <end position="142"/>
    </location>
</feature>
<gene>
    <name evidence="3" type="ORF">METZ01_LOCUS91499</name>
</gene>
<keyword evidence="1" id="KW-0472">Membrane</keyword>
<evidence type="ECO:0000313" key="3">
    <source>
        <dbReference type="EMBL" id="SVA38645.1"/>
    </source>
</evidence>
<dbReference type="AlphaFoldDB" id="A0A381VE55"/>
<dbReference type="InterPro" id="IPR058581">
    <property type="entry name" value="TM_HPP"/>
</dbReference>
<reference evidence="3" key="1">
    <citation type="submission" date="2018-05" db="EMBL/GenBank/DDBJ databases">
        <authorList>
            <person name="Lanie J.A."/>
            <person name="Ng W.-L."/>
            <person name="Kazmierczak K.M."/>
            <person name="Andrzejewski T.M."/>
            <person name="Davidsen T.M."/>
            <person name="Wayne K.J."/>
            <person name="Tettelin H."/>
            <person name="Glass J.I."/>
            <person name="Rusch D."/>
            <person name="Podicherti R."/>
            <person name="Tsui H.-C.T."/>
            <person name="Winkler M.E."/>
        </authorList>
    </citation>
    <scope>NUCLEOTIDE SEQUENCE</scope>
</reference>
<protein>
    <recommendedName>
        <fullName evidence="2">HPP transmembrane region domain-containing protein</fullName>
    </recommendedName>
</protein>
<organism evidence="3">
    <name type="scientific">marine metagenome</name>
    <dbReference type="NCBI Taxonomy" id="408172"/>
    <lineage>
        <taxon>unclassified sequences</taxon>
        <taxon>metagenomes</taxon>
        <taxon>ecological metagenomes</taxon>
    </lineage>
</organism>
<dbReference type="PANTHER" id="PTHR33741:SF5">
    <property type="entry name" value="TRANSMEMBRANE PROTEIN DDB_G0269096-RELATED"/>
    <property type="match status" value="1"/>
</dbReference>
<dbReference type="Pfam" id="PF04982">
    <property type="entry name" value="TM_HPP"/>
    <property type="match status" value="1"/>
</dbReference>
<dbReference type="PANTHER" id="PTHR33741">
    <property type="entry name" value="TRANSMEMBRANE PROTEIN DDB_G0269096-RELATED"/>
    <property type="match status" value="1"/>
</dbReference>
<sequence length="157" mass="16947">MKIDPQFSSHWRTYVLQSVYASIAVFFITLVLGMEHAVVIASIGATSFIVFAMPNNISGQPKRIIGGHLLGFFVGSCFAVFPLMDFLLFGALWHALAVGITLFAMVVLDFEHPPAAGTALGMTVTGYSQDAAIAIITSVILLALISHYAKPFIRDLV</sequence>
<proteinExistence type="predicted"/>